<dbReference type="EMBL" id="CXOJ01000005">
    <property type="protein sequence ID" value="CTP83327.1"/>
    <property type="molecule type" value="Genomic_DNA"/>
</dbReference>
<evidence type="ECO:0000313" key="2">
    <source>
        <dbReference type="EMBL" id="CTP83327.1"/>
    </source>
</evidence>
<reference evidence="2 3" key="1">
    <citation type="submission" date="2015-07" db="EMBL/GenBank/DDBJ databases">
        <authorList>
            <person name="Noorani M."/>
        </authorList>
    </citation>
    <scope>NUCLEOTIDE SEQUENCE [LARGE SCALE GENOMIC DNA]</scope>
    <source>
        <strain evidence="2">LMG730</strain>
    </source>
</reference>
<evidence type="ECO:0000313" key="3">
    <source>
        <dbReference type="Proteomes" id="UP000045978"/>
    </source>
</evidence>
<dbReference type="InterPro" id="IPR012939">
    <property type="entry name" value="Glyco_hydro_92"/>
</dbReference>
<dbReference type="Proteomes" id="UP000045978">
    <property type="component" value="Unassembled WGS sequence"/>
</dbReference>
<evidence type="ECO:0000259" key="1">
    <source>
        <dbReference type="Pfam" id="PF07971"/>
    </source>
</evidence>
<gene>
    <name evidence="2" type="ORF">XTPLMG730_0416</name>
</gene>
<dbReference type="Pfam" id="PF07971">
    <property type="entry name" value="Glyco_hydro_92"/>
    <property type="match status" value="1"/>
</dbReference>
<accession>A0A0K2ZEI6</accession>
<name>A0A0K2ZEI6_9XANT</name>
<proteinExistence type="predicted"/>
<feature type="domain" description="Glycosyl hydrolase family 92" evidence="1">
    <location>
        <begin position="1"/>
        <end position="43"/>
    </location>
</feature>
<dbReference type="RefSeq" id="WP_409975964.1">
    <property type="nucleotide sequence ID" value="NZ_CP076251.1"/>
</dbReference>
<dbReference type="Gene3D" id="3.30.2080.10">
    <property type="entry name" value="GH92 mannosidase domain"/>
    <property type="match status" value="1"/>
</dbReference>
<protein>
    <recommendedName>
        <fullName evidence="1">Glycosyl hydrolase family 92 domain-containing protein</fullName>
    </recommendedName>
</protein>
<sequence length="54" mass="5671">MSAWSMFAALGCYPVVPASNQSILGRPLLPHATLPLPNGKRLRSVADGLDDAPP</sequence>
<organism evidence="2 3">
    <name type="scientific">Xanthomonas graminis pv. phlei</name>
    <dbReference type="NCBI Taxonomy" id="487906"/>
    <lineage>
        <taxon>Bacteria</taxon>
        <taxon>Pseudomonadati</taxon>
        <taxon>Pseudomonadota</taxon>
        <taxon>Gammaproteobacteria</taxon>
        <taxon>Lysobacterales</taxon>
        <taxon>Lysobacteraceae</taxon>
        <taxon>Xanthomonas</taxon>
        <taxon>Xanthomonas translucens group</taxon>
        <taxon>Xanthomonas graminis</taxon>
    </lineage>
</organism>
<dbReference type="AlphaFoldDB" id="A0A0K2ZEI6"/>